<evidence type="ECO:0000256" key="3">
    <source>
        <dbReference type="ARBA" id="ARBA00022729"/>
    </source>
</evidence>
<dbReference type="PROSITE" id="PS51257">
    <property type="entry name" value="PROKAR_LIPOPROTEIN"/>
    <property type="match status" value="1"/>
</dbReference>
<dbReference type="InterPro" id="IPR018389">
    <property type="entry name" value="DctP_fam"/>
</dbReference>
<gene>
    <name evidence="5" type="ORF">KCX82_08130</name>
</gene>
<evidence type="ECO:0000313" key="5">
    <source>
        <dbReference type="EMBL" id="MBR0597836.1"/>
    </source>
</evidence>
<keyword evidence="6" id="KW-1185">Reference proteome</keyword>
<dbReference type="Proteomes" id="UP000675664">
    <property type="component" value="Unassembled WGS sequence"/>
</dbReference>
<dbReference type="CDD" id="cd13603">
    <property type="entry name" value="PBP2_TRAP_Siap_TeaA_like"/>
    <property type="match status" value="1"/>
</dbReference>
<dbReference type="InterPro" id="IPR004682">
    <property type="entry name" value="TRAP_DctP"/>
</dbReference>
<dbReference type="PIRSF" id="PIRSF006470">
    <property type="entry name" value="DctB"/>
    <property type="match status" value="1"/>
</dbReference>
<sequence length="339" mass="37616">MKTRKIIASVLVLALVVAFSGCGGEKEASADGQKKVVLHVGSTVATTHAWYRAAEQMKDEVYEKSNGSIELVLDFGGVHGGDREITEAVQNGTLGMAWAADIGYATVFPEIGYVNLPYLFPSQEDVDSTYYNGWIGESVKSTMEKKGMEILGFTDSDFRYLTNSKQPVQKPDDLKNLKIRTPQNPMYVKFFTEIGCQPTAMNITEVASALQQKAIDGQDNGPILTYTFGFYQFQPYLTRTNHAFAGAALFTSKATMDKLSPEQQSIIRELGAKYADVSLKMMREDVAVFEKEMADNGVQLLDSTPELDALFKEAAKKVWNDPEATKNFDQEVMKKLLEQ</sequence>
<dbReference type="NCBIfam" id="NF037995">
    <property type="entry name" value="TRAP_S1"/>
    <property type="match status" value="1"/>
</dbReference>
<dbReference type="Gene3D" id="3.40.190.170">
    <property type="entry name" value="Bacterial extracellular solute-binding protein, family 7"/>
    <property type="match status" value="1"/>
</dbReference>
<dbReference type="RefSeq" id="WP_227017964.1">
    <property type="nucleotide sequence ID" value="NZ_JAGSND010000004.1"/>
</dbReference>
<keyword evidence="2" id="KW-0813">Transport</keyword>
<reference evidence="5" key="1">
    <citation type="submission" date="2021-04" db="EMBL/GenBank/DDBJ databases">
        <title>Sinoanaerobacter chloroacetimidivorans sp. nov., an obligate anaerobic bacterium isolated from anaerobic sludge.</title>
        <authorList>
            <person name="Bao Y."/>
        </authorList>
    </citation>
    <scope>NUCLEOTIDE SEQUENCE</scope>
    <source>
        <strain evidence="5">BAD-6</strain>
    </source>
</reference>
<protein>
    <submittedName>
        <fullName evidence="5">TRAP transporter substrate-binding protein</fullName>
    </submittedName>
</protein>
<dbReference type="GO" id="GO:0055085">
    <property type="term" value="P:transmembrane transport"/>
    <property type="evidence" value="ECO:0007669"/>
    <property type="project" value="InterPro"/>
</dbReference>
<organism evidence="5 6">
    <name type="scientific">Sinanaerobacter chloroacetimidivorans</name>
    <dbReference type="NCBI Taxonomy" id="2818044"/>
    <lineage>
        <taxon>Bacteria</taxon>
        <taxon>Bacillati</taxon>
        <taxon>Bacillota</taxon>
        <taxon>Clostridia</taxon>
        <taxon>Peptostreptococcales</taxon>
        <taxon>Anaerovoracaceae</taxon>
        <taxon>Sinanaerobacter</taxon>
    </lineage>
</organism>
<dbReference type="InterPro" id="IPR038404">
    <property type="entry name" value="TRAP_DctP_sf"/>
</dbReference>
<dbReference type="EMBL" id="JAGSND010000004">
    <property type="protein sequence ID" value="MBR0597836.1"/>
    <property type="molecule type" value="Genomic_DNA"/>
</dbReference>
<evidence type="ECO:0000256" key="4">
    <source>
        <dbReference type="SAM" id="SignalP"/>
    </source>
</evidence>
<evidence type="ECO:0000256" key="1">
    <source>
        <dbReference type="ARBA" id="ARBA00009023"/>
    </source>
</evidence>
<dbReference type="Pfam" id="PF03480">
    <property type="entry name" value="DctP"/>
    <property type="match status" value="1"/>
</dbReference>
<comment type="similarity">
    <text evidence="1">Belongs to the bacterial solute-binding protein 7 family.</text>
</comment>
<name>A0A8J8B1M9_9FIRM</name>
<dbReference type="NCBIfam" id="TIGR00787">
    <property type="entry name" value="dctP"/>
    <property type="match status" value="1"/>
</dbReference>
<keyword evidence="3 4" id="KW-0732">Signal</keyword>
<comment type="caution">
    <text evidence="5">The sequence shown here is derived from an EMBL/GenBank/DDBJ whole genome shotgun (WGS) entry which is preliminary data.</text>
</comment>
<dbReference type="GO" id="GO:0030288">
    <property type="term" value="C:outer membrane-bounded periplasmic space"/>
    <property type="evidence" value="ECO:0007669"/>
    <property type="project" value="InterPro"/>
</dbReference>
<reference evidence="5" key="2">
    <citation type="submission" date="2021-04" db="EMBL/GenBank/DDBJ databases">
        <authorList>
            <person name="Liu J."/>
        </authorList>
    </citation>
    <scope>NUCLEOTIDE SEQUENCE</scope>
    <source>
        <strain evidence="5">BAD-6</strain>
    </source>
</reference>
<accession>A0A8J8B1M9</accession>
<dbReference type="PANTHER" id="PTHR33376:SF7">
    <property type="entry name" value="C4-DICARBOXYLATE-BINDING PROTEIN DCTB"/>
    <property type="match status" value="1"/>
</dbReference>
<dbReference type="PANTHER" id="PTHR33376">
    <property type="match status" value="1"/>
</dbReference>
<dbReference type="AlphaFoldDB" id="A0A8J8B1M9"/>
<evidence type="ECO:0000256" key="2">
    <source>
        <dbReference type="ARBA" id="ARBA00022448"/>
    </source>
</evidence>
<feature type="chain" id="PRO_5039457519" evidence="4">
    <location>
        <begin position="24"/>
        <end position="339"/>
    </location>
</feature>
<proteinExistence type="inferred from homology"/>
<feature type="signal peptide" evidence="4">
    <location>
        <begin position="1"/>
        <end position="23"/>
    </location>
</feature>
<evidence type="ECO:0000313" key="6">
    <source>
        <dbReference type="Proteomes" id="UP000675664"/>
    </source>
</evidence>